<evidence type="ECO:0000256" key="1">
    <source>
        <dbReference type="SAM" id="Phobius"/>
    </source>
</evidence>
<dbReference type="PANTHER" id="PTHR39084">
    <property type="entry name" value="MEMBRANE PROTEIN-RELATED"/>
    <property type="match status" value="1"/>
</dbReference>
<feature type="transmembrane region" description="Helical" evidence="1">
    <location>
        <begin position="147"/>
        <end position="164"/>
    </location>
</feature>
<keyword evidence="1" id="KW-1133">Transmembrane helix</keyword>
<feature type="transmembrane region" description="Helical" evidence="1">
    <location>
        <begin position="369"/>
        <end position="393"/>
    </location>
</feature>
<dbReference type="Proteomes" id="UP000761264">
    <property type="component" value="Unassembled WGS sequence"/>
</dbReference>
<evidence type="ECO:0000259" key="3">
    <source>
        <dbReference type="Pfam" id="PF13194"/>
    </source>
</evidence>
<feature type="transmembrane region" description="Helical" evidence="1">
    <location>
        <begin position="309"/>
        <end position="332"/>
    </location>
</feature>
<dbReference type="RefSeq" id="WP_167221036.1">
    <property type="nucleotide sequence ID" value="NZ_JAAQPH010000002.1"/>
</dbReference>
<keyword evidence="1" id="KW-0472">Membrane</keyword>
<accession>A0A967C4Z3</accession>
<feature type="transmembrane region" description="Helical" evidence="1">
    <location>
        <begin position="207"/>
        <end position="227"/>
    </location>
</feature>
<feature type="transmembrane region" description="Helical" evidence="1">
    <location>
        <begin position="65"/>
        <end position="85"/>
    </location>
</feature>
<proteinExistence type="predicted"/>
<reference evidence="4" key="1">
    <citation type="submission" date="2020-03" db="EMBL/GenBank/DDBJ databases">
        <title>Genome of Pelagibius litoralis DSM 21314T.</title>
        <authorList>
            <person name="Wang G."/>
        </authorList>
    </citation>
    <scope>NUCLEOTIDE SEQUENCE</scope>
    <source>
        <strain evidence="4">DSM 21314</strain>
    </source>
</reference>
<sequence length="424" mass="43646">MEQDLLDSFLRLAVALAAGLLIGAERGWHKRSQAEGTRVTGIRTLGLSGLLGGLCALISQQLDLILLGFAFVAFTLVVLVTRIRASSETQDLGATTIIAALVTFALGAVAVLGDIAIAAAGAVVTAMLLGVKTSLHRWLSLVTEEEMLAVLKLLAMSVVLLPVLPDKGYGPWQVLNPYELWLMVVLIAGVSSLGYGAIRIAGPRRGVLLASLAGGMVSSTVVTLNFAHLSRSQDSNPRLLAAGIGLAATTMFPRCLLVAGILAPGLLPFLVWPLGLATLGGLAAAAAVWPRQAMPANRPDMPLGNPFEFITALKFGLLLALVMLLATALRLWFGDAGIFVLAAISGLADVDAATLSLARLTGQDLPLGLAALGILIAATSNSLVKVIIAASVGVRSLGIHVFVILGLALGCGGLGMALALSLAQ</sequence>
<feature type="domain" description="DUF4010" evidence="3">
    <location>
        <begin position="185"/>
        <end position="393"/>
    </location>
</feature>
<feature type="transmembrane region" description="Helical" evidence="1">
    <location>
        <begin position="180"/>
        <end position="201"/>
    </location>
</feature>
<dbReference type="EMBL" id="JAAQPH010000002">
    <property type="protein sequence ID" value="NIA67451.1"/>
    <property type="molecule type" value="Genomic_DNA"/>
</dbReference>
<organism evidence="4 5">
    <name type="scientific">Pelagibius litoralis</name>
    <dbReference type="NCBI Taxonomy" id="374515"/>
    <lineage>
        <taxon>Bacteria</taxon>
        <taxon>Pseudomonadati</taxon>
        <taxon>Pseudomonadota</taxon>
        <taxon>Alphaproteobacteria</taxon>
        <taxon>Rhodospirillales</taxon>
        <taxon>Rhodovibrionaceae</taxon>
        <taxon>Pelagibius</taxon>
    </lineage>
</organism>
<feature type="transmembrane region" description="Helical" evidence="1">
    <location>
        <begin position="239"/>
        <end position="263"/>
    </location>
</feature>
<dbReference type="Pfam" id="PF13194">
    <property type="entry name" value="DUF4010"/>
    <property type="match status" value="1"/>
</dbReference>
<evidence type="ECO:0000259" key="2">
    <source>
        <dbReference type="Pfam" id="PF02308"/>
    </source>
</evidence>
<feature type="transmembrane region" description="Helical" evidence="1">
    <location>
        <begin position="338"/>
        <end position="357"/>
    </location>
</feature>
<dbReference type="AlphaFoldDB" id="A0A967C4Z3"/>
<feature type="transmembrane region" description="Helical" evidence="1">
    <location>
        <begin position="269"/>
        <end position="289"/>
    </location>
</feature>
<dbReference type="InterPro" id="IPR049177">
    <property type="entry name" value="MgtC_SapB_SrpB_YhiD_N"/>
</dbReference>
<dbReference type="Pfam" id="PF02308">
    <property type="entry name" value="MgtC"/>
    <property type="match status" value="1"/>
</dbReference>
<feature type="transmembrane region" description="Helical" evidence="1">
    <location>
        <begin position="97"/>
        <end position="127"/>
    </location>
</feature>
<name>A0A967C4Z3_9PROT</name>
<feature type="transmembrane region" description="Helical" evidence="1">
    <location>
        <begin position="399"/>
        <end position="423"/>
    </location>
</feature>
<keyword evidence="5" id="KW-1185">Reference proteome</keyword>
<keyword evidence="1" id="KW-0812">Transmembrane</keyword>
<feature type="domain" description="MgtC/SapB/SrpB/YhiD N-terminal" evidence="2">
    <location>
        <begin position="12"/>
        <end position="137"/>
    </location>
</feature>
<dbReference type="InterPro" id="IPR025105">
    <property type="entry name" value="DUF4010"/>
</dbReference>
<comment type="caution">
    <text evidence="4">The sequence shown here is derived from an EMBL/GenBank/DDBJ whole genome shotgun (WGS) entry which is preliminary data.</text>
</comment>
<dbReference type="PANTHER" id="PTHR39084:SF1">
    <property type="entry name" value="DUF4010 DOMAIN-CONTAINING PROTEIN"/>
    <property type="match status" value="1"/>
</dbReference>
<evidence type="ECO:0000313" key="4">
    <source>
        <dbReference type="EMBL" id="NIA67451.1"/>
    </source>
</evidence>
<evidence type="ECO:0000313" key="5">
    <source>
        <dbReference type="Proteomes" id="UP000761264"/>
    </source>
</evidence>
<gene>
    <name evidence="4" type="ORF">HBA54_02495</name>
</gene>
<protein>
    <submittedName>
        <fullName evidence="4">MgtC/SapB family protein</fullName>
    </submittedName>
</protein>